<proteinExistence type="predicted"/>
<keyword evidence="2" id="KW-1185">Reference proteome</keyword>
<dbReference type="Proteomes" id="UP000652761">
    <property type="component" value="Unassembled WGS sequence"/>
</dbReference>
<evidence type="ECO:0000313" key="1">
    <source>
        <dbReference type="EMBL" id="MQM01348.1"/>
    </source>
</evidence>
<comment type="caution">
    <text evidence="1">The sequence shown here is derived from an EMBL/GenBank/DDBJ whole genome shotgun (WGS) entry which is preliminary data.</text>
</comment>
<gene>
    <name evidence="1" type="ORF">Taro_034104</name>
</gene>
<protein>
    <submittedName>
        <fullName evidence="1">Uncharacterized protein</fullName>
    </submittedName>
</protein>
<organism evidence="1 2">
    <name type="scientific">Colocasia esculenta</name>
    <name type="common">Wild taro</name>
    <name type="synonym">Arum esculentum</name>
    <dbReference type="NCBI Taxonomy" id="4460"/>
    <lineage>
        <taxon>Eukaryota</taxon>
        <taxon>Viridiplantae</taxon>
        <taxon>Streptophyta</taxon>
        <taxon>Embryophyta</taxon>
        <taxon>Tracheophyta</taxon>
        <taxon>Spermatophyta</taxon>
        <taxon>Magnoliopsida</taxon>
        <taxon>Liliopsida</taxon>
        <taxon>Araceae</taxon>
        <taxon>Aroideae</taxon>
        <taxon>Colocasieae</taxon>
        <taxon>Colocasia</taxon>
    </lineage>
</organism>
<reference evidence="1" key="1">
    <citation type="submission" date="2017-07" db="EMBL/GenBank/DDBJ databases">
        <title>Taro Niue Genome Assembly and Annotation.</title>
        <authorList>
            <person name="Atibalentja N."/>
            <person name="Keating K."/>
            <person name="Fields C.J."/>
        </authorList>
    </citation>
    <scope>NUCLEOTIDE SEQUENCE</scope>
    <source>
        <strain evidence="1">Niue_2</strain>
        <tissue evidence="1">Leaf</tissue>
    </source>
</reference>
<dbReference type="EMBL" id="NMUH01002664">
    <property type="protein sequence ID" value="MQM01348.1"/>
    <property type="molecule type" value="Genomic_DNA"/>
</dbReference>
<name>A0A843W362_COLES</name>
<accession>A0A843W362</accession>
<sequence length="52" mass="5441">MLLSGLPWRISAAVGAAAAAAVRSADRWRLYLNYLIRVVCGINSSPAAGCAH</sequence>
<evidence type="ECO:0000313" key="2">
    <source>
        <dbReference type="Proteomes" id="UP000652761"/>
    </source>
</evidence>
<dbReference type="AlphaFoldDB" id="A0A843W362"/>